<comment type="subcellular location">
    <subcellularLocation>
        <location evidence="1">Membrane</location>
    </subcellularLocation>
</comment>
<proteinExistence type="predicted"/>
<dbReference type="InterPro" id="IPR017452">
    <property type="entry name" value="GPCR_Rhodpsn_7TM"/>
</dbReference>
<feature type="transmembrane region" description="Helical" evidence="5">
    <location>
        <begin position="6"/>
        <end position="27"/>
    </location>
</feature>
<dbReference type="AlphaFoldDB" id="A0A815IL90"/>
<dbReference type="GO" id="GO:0016020">
    <property type="term" value="C:membrane"/>
    <property type="evidence" value="ECO:0007669"/>
    <property type="project" value="UniProtKB-SubCell"/>
</dbReference>
<dbReference type="EMBL" id="CAJNOR010002992">
    <property type="protein sequence ID" value="CAF1365171.1"/>
    <property type="molecule type" value="Genomic_DNA"/>
</dbReference>
<evidence type="ECO:0000256" key="1">
    <source>
        <dbReference type="ARBA" id="ARBA00004370"/>
    </source>
</evidence>
<keyword evidence="4 5" id="KW-0472">Membrane</keyword>
<sequence length="137" mass="16024">MLLAVFTIYIVPLLIIIIIYTYIIRYVQQSNPLHRKRCKANRRNMIVIRRTLILLFCLIIVGIPSLVILFIYIITDYLTPLVYDIQLLSISVDLTLTTIVLACITPKIRSVFRRNRKHQNLRQNTAESILGQRSQEI</sequence>
<dbReference type="Proteomes" id="UP000663828">
    <property type="component" value="Unassembled WGS sequence"/>
</dbReference>
<protein>
    <recommendedName>
        <fullName evidence="6">G-protein coupled receptors family 1 profile domain-containing protein</fullName>
    </recommendedName>
</protein>
<gene>
    <name evidence="7" type="ORF">XAT740_LOCUS32233</name>
</gene>
<keyword evidence="3 5" id="KW-1133">Transmembrane helix</keyword>
<evidence type="ECO:0000256" key="3">
    <source>
        <dbReference type="ARBA" id="ARBA00022989"/>
    </source>
</evidence>
<evidence type="ECO:0000259" key="6">
    <source>
        <dbReference type="PROSITE" id="PS50262"/>
    </source>
</evidence>
<evidence type="ECO:0000256" key="2">
    <source>
        <dbReference type="ARBA" id="ARBA00022692"/>
    </source>
</evidence>
<comment type="caution">
    <text evidence="7">The sequence shown here is derived from an EMBL/GenBank/DDBJ whole genome shotgun (WGS) entry which is preliminary data.</text>
</comment>
<dbReference type="Gene3D" id="1.20.1070.10">
    <property type="entry name" value="Rhodopsin 7-helix transmembrane proteins"/>
    <property type="match status" value="1"/>
</dbReference>
<evidence type="ECO:0000313" key="7">
    <source>
        <dbReference type="EMBL" id="CAF1365171.1"/>
    </source>
</evidence>
<feature type="domain" description="G-protein coupled receptors family 1 profile" evidence="6">
    <location>
        <begin position="1"/>
        <end position="101"/>
    </location>
</feature>
<feature type="transmembrane region" description="Helical" evidence="5">
    <location>
        <begin position="85"/>
        <end position="104"/>
    </location>
</feature>
<name>A0A815IL90_ADIRI</name>
<dbReference type="SUPFAM" id="SSF81321">
    <property type="entry name" value="Family A G protein-coupled receptor-like"/>
    <property type="match status" value="1"/>
</dbReference>
<feature type="transmembrane region" description="Helical" evidence="5">
    <location>
        <begin position="52"/>
        <end position="73"/>
    </location>
</feature>
<accession>A0A815IL90</accession>
<keyword evidence="8" id="KW-1185">Reference proteome</keyword>
<keyword evidence="2 5" id="KW-0812">Transmembrane</keyword>
<dbReference type="PROSITE" id="PS50262">
    <property type="entry name" value="G_PROTEIN_RECEP_F1_2"/>
    <property type="match status" value="1"/>
</dbReference>
<evidence type="ECO:0000256" key="5">
    <source>
        <dbReference type="SAM" id="Phobius"/>
    </source>
</evidence>
<evidence type="ECO:0000313" key="8">
    <source>
        <dbReference type="Proteomes" id="UP000663828"/>
    </source>
</evidence>
<evidence type="ECO:0000256" key="4">
    <source>
        <dbReference type="ARBA" id="ARBA00023136"/>
    </source>
</evidence>
<organism evidence="7 8">
    <name type="scientific">Adineta ricciae</name>
    <name type="common">Rotifer</name>
    <dbReference type="NCBI Taxonomy" id="249248"/>
    <lineage>
        <taxon>Eukaryota</taxon>
        <taxon>Metazoa</taxon>
        <taxon>Spiralia</taxon>
        <taxon>Gnathifera</taxon>
        <taxon>Rotifera</taxon>
        <taxon>Eurotatoria</taxon>
        <taxon>Bdelloidea</taxon>
        <taxon>Adinetida</taxon>
        <taxon>Adinetidae</taxon>
        <taxon>Adineta</taxon>
    </lineage>
</organism>
<reference evidence="7" key="1">
    <citation type="submission" date="2021-02" db="EMBL/GenBank/DDBJ databases">
        <authorList>
            <person name="Nowell W R."/>
        </authorList>
    </citation>
    <scope>NUCLEOTIDE SEQUENCE</scope>
</reference>